<dbReference type="PROSITE" id="PS50011">
    <property type="entry name" value="PROTEIN_KINASE_DOM"/>
    <property type="match status" value="1"/>
</dbReference>
<evidence type="ECO:0000259" key="8">
    <source>
        <dbReference type="PROSITE" id="PS50011"/>
    </source>
</evidence>
<dbReference type="SUPFAM" id="SSF56112">
    <property type="entry name" value="Protein kinase-like (PK-like)"/>
    <property type="match status" value="1"/>
</dbReference>
<dbReference type="PANTHER" id="PTHR47989">
    <property type="entry name" value="OS01G0750732 PROTEIN"/>
    <property type="match status" value="1"/>
</dbReference>
<dbReference type="InterPro" id="IPR011009">
    <property type="entry name" value="Kinase-like_dom_sf"/>
</dbReference>
<sequence>MLQKCLCCCFSPDSKQETTQRSKRNHDYPWNIYTLKDLIHATRNFHEENKLGEGGFGTVYWGRTNKGEEIAVKRLKVMTAKSEMEFAVEVEVLGRVRHKNLLSLRGFHAGGDERLIVYDYMPNHSLLSHLHGRRSAELLLDWPRRMQIAIGAAEGLAYLHHEVSPHIIHRDVKASNVLLDADFCAKVADFGFAKLIPEGVSHLTTRVKGTLGYLAPEYAMWGKVSESCDVYSFGVLLLEIVSARKPIEKLPGGVKRDVMQWAKPLAEKAAWERIADPRLLGKFDPVELENAVALALRCADVKPEKRPTMREVVGLLKGRGLAKRTKEVAGMEKEMGAKEEEDEEDAGISEPSQFDRSSWKTSKLSRDGHHWCLFIGACLTSSGATPEVCGSDEVTMVWQYGANQCHQAGMDLKPKSGFNPVKSTHNAPTGGKLDCPSWLCTKSTKSTKSTLEIALPFSTCDLSRTSVKGSENPIPRTHAEYVTS</sequence>
<keyword evidence="1" id="KW-0808">Transferase</keyword>
<evidence type="ECO:0000313" key="9">
    <source>
        <dbReference type="EMBL" id="WOK98206.1"/>
    </source>
</evidence>
<gene>
    <name evidence="9" type="ORF">Cni_G06916</name>
</gene>
<dbReference type="SMART" id="SM00220">
    <property type="entry name" value="S_TKc"/>
    <property type="match status" value="1"/>
</dbReference>
<feature type="region of interest" description="Disordered" evidence="7">
    <location>
        <begin position="326"/>
        <end position="359"/>
    </location>
</feature>
<evidence type="ECO:0000256" key="1">
    <source>
        <dbReference type="ARBA" id="ARBA00022679"/>
    </source>
</evidence>
<evidence type="ECO:0000256" key="4">
    <source>
        <dbReference type="ARBA" id="ARBA00022840"/>
    </source>
</evidence>
<evidence type="ECO:0000256" key="6">
    <source>
        <dbReference type="RuleBase" id="RU000304"/>
    </source>
</evidence>
<dbReference type="AlphaFoldDB" id="A0AAQ3JXX2"/>
<comment type="similarity">
    <text evidence="6">Belongs to the protein kinase superfamily.</text>
</comment>
<proteinExistence type="inferred from homology"/>
<feature type="compositionally biased region" description="Polar residues" evidence="7">
    <location>
        <begin position="350"/>
        <end position="359"/>
    </location>
</feature>
<dbReference type="EMBL" id="CP136891">
    <property type="protein sequence ID" value="WOK98206.1"/>
    <property type="molecule type" value="Genomic_DNA"/>
</dbReference>
<reference evidence="9 10" key="1">
    <citation type="submission" date="2023-10" db="EMBL/GenBank/DDBJ databases">
        <title>Chromosome-scale genome assembly provides insights into flower coloration mechanisms of Canna indica.</title>
        <authorList>
            <person name="Li C."/>
        </authorList>
    </citation>
    <scope>NUCLEOTIDE SEQUENCE [LARGE SCALE GENOMIC DNA]</scope>
    <source>
        <tissue evidence="9">Flower</tissue>
    </source>
</reference>
<dbReference type="PANTHER" id="PTHR47989:SF7">
    <property type="entry name" value="PROTEIN KINASE DOMAIN-CONTAINING PROTEIN"/>
    <property type="match status" value="1"/>
</dbReference>
<feature type="binding site" evidence="5">
    <location>
        <position position="73"/>
    </location>
    <ligand>
        <name>ATP</name>
        <dbReference type="ChEBI" id="CHEBI:30616"/>
    </ligand>
</feature>
<keyword evidence="10" id="KW-1185">Reference proteome</keyword>
<dbReference type="Pfam" id="PF00069">
    <property type="entry name" value="Pkinase"/>
    <property type="match status" value="1"/>
</dbReference>
<dbReference type="PROSITE" id="PS00108">
    <property type="entry name" value="PROTEIN_KINASE_ST"/>
    <property type="match status" value="1"/>
</dbReference>
<feature type="compositionally biased region" description="Basic and acidic residues" evidence="7">
    <location>
        <begin position="326"/>
        <end position="338"/>
    </location>
</feature>
<dbReference type="PROSITE" id="PS00107">
    <property type="entry name" value="PROTEIN_KINASE_ATP"/>
    <property type="match status" value="1"/>
</dbReference>
<name>A0AAQ3JXX2_9LILI</name>
<dbReference type="InterPro" id="IPR017441">
    <property type="entry name" value="Protein_kinase_ATP_BS"/>
</dbReference>
<evidence type="ECO:0000256" key="2">
    <source>
        <dbReference type="ARBA" id="ARBA00022741"/>
    </source>
</evidence>
<dbReference type="FunFam" id="3.30.200.20:FF:000406">
    <property type="entry name" value="PTI1-like tyrosine-protein kinase At3g15890"/>
    <property type="match status" value="1"/>
</dbReference>
<keyword evidence="6" id="KW-0723">Serine/threonine-protein kinase</keyword>
<dbReference type="Gene3D" id="3.30.200.20">
    <property type="entry name" value="Phosphorylase Kinase, domain 1"/>
    <property type="match status" value="1"/>
</dbReference>
<evidence type="ECO:0000256" key="5">
    <source>
        <dbReference type="PROSITE-ProRule" id="PRU10141"/>
    </source>
</evidence>
<keyword evidence="3 9" id="KW-0418">Kinase</keyword>
<organism evidence="9 10">
    <name type="scientific">Canna indica</name>
    <name type="common">Indian-shot</name>
    <dbReference type="NCBI Taxonomy" id="4628"/>
    <lineage>
        <taxon>Eukaryota</taxon>
        <taxon>Viridiplantae</taxon>
        <taxon>Streptophyta</taxon>
        <taxon>Embryophyta</taxon>
        <taxon>Tracheophyta</taxon>
        <taxon>Spermatophyta</taxon>
        <taxon>Magnoliopsida</taxon>
        <taxon>Liliopsida</taxon>
        <taxon>Zingiberales</taxon>
        <taxon>Cannaceae</taxon>
        <taxon>Canna</taxon>
    </lineage>
</organism>
<dbReference type="GO" id="GO:0004674">
    <property type="term" value="F:protein serine/threonine kinase activity"/>
    <property type="evidence" value="ECO:0007669"/>
    <property type="project" value="UniProtKB-KW"/>
</dbReference>
<dbReference type="FunFam" id="1.10.510.10:FF:000317">
    <property type="entry name" value="PTI1-like tyrosine-protein kinase At3g15890"/>
    <property type="match status" value="1"/>
</dbReference>
<protein>
    <submittedName>
        <fullName evidence="9">PTI1-like tyrosine-protein kinase</fullName>
    </submittedName>
</protein>
<evidence type="ECO:0000256" key="7">
    <source>
        <dbReference type="SAM" id="MobiDB-lite"/>
    </source>
</evidence>
<dbReference type="InterPro" id="IPR008271">
    <property type="entry name" value="Ser/Thr_kinase_AS"/>
</dbReference>
<dbReference type="InterPro" id="IPR000719">
    <property type="entry name" value="Prot_kinase_dom"/>
</dbReference>
<evidence type="ECO:0000313" key="10">
    <source>
        <dbReference type="Proteomes" id="UP001327560"/>
    </source>
</evidence>
<accession>A0AAQ3JXX2</accession>
<evidence type="ECO:0000256" key="3">
    <source>
        <dbReference type="ARBA" id="ARBA00022777"/>
    </source>
</evidence>
<keyword evidence="2 5" id="KW-0547">Nucleotide-binding</keyword>
<dbReference type="GO" id="GO:0005524">
    <property type="term" value="F:ATP binding"/>
    <property type="evidence" value="ECO:0007669"/>
    <property type="project" value="UniProtKB-UniRule"/>
</dbReference>
<dbReference type="CDD" id="cd14066">
    <property type="entry name" value="STKc_IRAK"/>
    <property type="match status" value="1"/>
</dbReference>
<keyword evidence="4 5" id="KW-0067">ATP-binding</keyword>
<dbReference type="Gene3D" id="1.10.510.10">
    <property type="entry name" value="Transferase(Phosphotransferase) domain 1"/>
    <property type="match status" value="1"/>
</dbReference>
<feature type="domain" description="Protein kinase" evidence="8">
    <location>
        <begin position="45"/>
        <end position="316"/>
    </location>
</feature>
<dbReference type="Proteomes" id="UP001327560">
    <property type="component" value="Chromosome 2"/>
</dbReference>